<dbReference type="InterPro" id="IPR058625">
    <property type="entry name" value="MdtA-like_BSH"/>
</dbReference>
<dbReference type="Pfam" id="PF25967">
    <property type="entry name" value="RND-MFP_C"/>
    <property type="match status" value="1"/>
</dbReference>
<evidence type="ECO:0000256" key="1">
    <source>
        <dbReference type="ARBA" id="ARBA00004196"/>
    </source>
</evidence>
<keyword evidence="3" id="KW-0813">Transport</keyword>
<comment type="similarity">
    <text evidence="2">Belongs to the membrane fusion protein (MFP) (TC 8.A.1) family.</text>
</comment>
<evidence type="ECO:0000313" key="8">
    <source>
        <dbReference type="Proteomes" id="UP000269265"/>
    </source>
</evidence>
<protein>
    <submittedName>
        <fullName evidence="7">Efflux RND transporter periplasmic adaptor subunit</fullName>
    </submittedName>
</protein>
<dbReference type="Gene3D" id="2.40.30.170">
    <property type="match status" value="1"/>
</dbReference>
<dbReference type="Pfam" id="PF25917">
    <property type="entry name" value="BSH_RND"/>
    <property type="match status" value="1"/>
</dbReference>
<dbReference type="AlphaFoldDB" id="A0A3R8S0E0"/>
<evidence type="ECO:0000256" key="3">
    <source>
        <dbReference type="ARBA" id="ARBA00022448"/>
    </source>
</evidence>
<evidence type="ECO:0000259" key="5">
    <source>
        <dbReference type="Pfam" id="PF25917"/>
    </source>
</evidence>
<organism evidence="7 8">
    <name type="scientific">Aquabacterium soli</name>
    <dbReference type="NCBI Taxonomy" id="2493092"/>
    <lineage>
        <taxon>Bacteria</taxon>
        <taxon>Pseudomonadati</taxon>
        <taxon>Pseudomonadota</taxon>
        <taxon>Betaproteobacteria</taxon>
        <taxon>Burkholderiales</taxon>
        <taxon>Aquabacterium</taxon>
    </lineage>
</organism>
<dbReference type="Proteomes" id="UP000269265">
    <property type="component" value="Unassembled WGS sequence"/>
</dbReference>
<dbReference type="EMBL" id="RSED01000015">
    <property type="protein sequence ID" value="RRS03122.1"/>
    <property type="molecule type" value="Genomic_DNA"/>
</dbReference>
<dbReference type="NCBIfam" id="TIGR01730">
    <property type="entry name" value="RND_mfp"/>
    <property type="match status" value="1"/>
</dbReference>
<proteinExistence type="inferred from homology"/>
<dbReference type="GO" id="GO:1990281">
    <property type="term" value="C:efflux pump complex"/>
    <property type="evidence" value="ECO:0007669"/>
    <property type="project" value="TreeGrafter"/>
</dbReference>
<feature type="domain" description="Multidrug resistance protein MdtA-like alpha-helical hairpin" evidence="4">
    <location>
        <begin position="86"/>
        <end position="143"/>
    </location>
</feature>
<evidence type="ECO:0000259" key="4">
    <source>
        <dbReference type="Pfam" id="PF25876"/>
    </source>
</evidence>
<dbReference type="InterPro" id="IPR058624">
    <property type="entry name" value="MdtA-like_HH"/>
</dbReference>
<evidence type="ECO:0000256" key="2">
    <source>
        <dbReference type="ARBA" id="ARBA00009477"/>
    </source>
</evidence>
<dbReference type="SUPFAM" id="SSF111369">
    <property type="entry name" value="HlyD-like secretion proteins"/>
    <property type="match status" value="1"/>
</dbReference>
<comment type="caution">
    <text evidence="7">The sequence shown here is derived from an EMBL/GenBank/DDBJ whole genome shotgun (WGS) entry which is preliminary data.</text>
</comment>
<evidence type="ECO:0000313" key="7">
    <source>
        <dbReference type="EMBL" id="RRS03122.1"/>
    </source>
</evidence>
<accession>A0A3R8S0E0</accession>
<sequence length="358" mass="37368">MLAVLAGCQPAKTPESPVRAVRTLVISETGGALDREFSGDIRARTETKLSFRVPGKITARQVELGQAVRPGQTLAQLDATDLRLNQQSAQAGLAAAEATAVQSATDLKRFQELRAQGFISAAELDRHQTNHKNAQAQLTQARAQANVQGNQAGYGTLTASAAGVITSVDAEPGQVVAAGQPVVTLAHDGARDVVFSVPEDMGPAVRPLVGKTGALKVRRWGSEQWVPATIREMAAATDPTTRTFLVKADVNRLEAALGQTATVALSVPSRLQGGGVHLPLNALVEQGGRSAVWILDPKAMTVSRQPVTTAEVNGNIVLVAAGLRPGQEVVTAGVHVLTQGQKVRRLHVSAAASAANSQ</sequence>
<evidence type="ECO:0000259" key="6">
    <source>
        <dbReference type="Pfam" id="PF25967"/>
    </source>
</evidence>
<feature type="domain" description="Multidrug resistance protein MdtA-like barrel-sandwich hybrid" evidence="5">
    <location>
        <begin position="52"/>
        <end position="181"/>
    </location>
</feature>
<keyword evidence="8" id="KW-1185">Reference proteome</keyword>
<dbReference type="Gene3D" id="1.10.287.470">
    <property type="entry name" value="Helix hairpin bin"/>
    <property type="match status" value="1"/>
</dbReference>
<feature type="domain" description="Multidrug resistance protein MdtA-like C-terminal permuted SH3" evidence="6">
    <location>
        <begin position="279"/>
        <end position="334"/>
    </location>
</feature>
<name>A0A3R8S0E0_9BURK</name>
<dbReference type="Gene3D" id="2.40.420.20">
    <property type="match status" value="1"/>
</dbReference>
<dbReference type="Gene3D" id="2.40.50.100">
    <property type="match status" value="1"/>
</dbReference>
<comment type="subcellular location">
    <subcellularLocation>
        <location evidence="1">Cell envelope</location>
    </subcellularLocation>
</comment>
<dbReference type="PANTHER" id="PTHR30469:SF15">
    <property type="entry name" value="HLYD FAMILY OF SECRETION PROTEINS"/>
    <property type="match status" value="1"/>
</dbReference>
<dbReference type="OrthoDB" id="9806939at2"/>
<dbReference type="GO" id="GO:0015562">
    <property type="term" value="F:efflux transmembrane transporter activity"/>
    <property type="evidence" value="ECO:0007669"/>
    <property type="project" value="TreeGrafter"/>
</dbReference>
<dbReference type="Pfam" id="PF25876">
    <property type="entry name" value="HH_MFP_RND"/>
    <property type="match status" value="1"/>
</dbReference>
<dbReference type="InterPro" id="IPR058627">
    <property type="entry name" value="MdtA-like_C"/>
</dbReference>
<gene>
    <name evidence="7" type="ORF">EIP75_17475</name>
</gene>
<dbReference type="InterPro" id="IPR006143">
    <property type="entry name" value="RND_pump_MFP"/>
</dbReference>
<dbReference type="PANTHER" id="PTHR30469">
    <property type="entry name" value="MULTIDRUG RESISTANCE PROTEIN MDTA"/>
    <property type="match status" value="1"/>
</dbReference>
<reference evidence="7 8" key="1">
    <citation type="submission" date="2018-12" db="EMBL/GenBank/DDBJ databases">
        <title>The whole draft genome of Aquabacterium sp. SJQ9.</title>
        <authorList>
            <person name="Sun L."/>
            <person name="Gao X."/>
            <person name="Chen W."/>
            <person name="Huang K."/>
        </authorList>
    </citation>
    <scope>NUCLEOTIDE SEQUENCE [LARGE SCALE GENOMIC DNA]</scope>
    <source>
        <strain evidence="7 8">SJQ9</strain>
    </source>
</reference>